<dbReference type="CDD" id="cd00207">
    <property type="entry name" value="fer2"/>
    <property type="match status" value="1"/>
</dbReference>
<gene>
    <name evidence="9" type="ORF">ACFQND_22790</name>
</gene>
<dbReference type="Proteomes" id="UP001596270">
    <property type="component" value="Unassembled WGS sequence"/>
</dbReference>
<keyword evidence="3" id="KW-0479">Metal-binding</keyword>
<keyword evidence="2" id="KW-0001">2Fe-2S</keyword>
<reference evidence="10" key="1">
    <citation type="journal article" date="2019" name="Int. J. Syst. Evol. Microbiol.">
        <title>The Global Catalogue of Microorganisms (GCM) 10K type strain sequencing project: providing services to taxonomists for standard genome sequencing and annotation.</title>
        <authorList>
            <consortium name="The Broad Institute Genomics Platform"/>
            <consortium name="The Broad Institute Genome Sequencing Center for Infectious Disease"/>
            <person name="Wu L."/>
            <person name="Ma J."/>
        </authorList>
    </citation>
    <scope>NUCLEOTIDE SEQUENCE [LARGE SCALE GENOMIC DNA]</scope>
    <source>
        <strain evidence="10">CCUG 39402</strain>
    </source>
</reference>
<evidence type="ECO:0000259" key="8">
    <source>
        <dbReference type="PROSITE" id="PS51384"/>
    </source>
</evidence>
<comment type="caution">
    <text evidence="9">The sequence shown here is derived from an EMBL/GenBank/DDBJ whole genome shotgun (WGS) entry which is preliminary data.</text>
</comment>
<feature type="domain" description="FAD-binding FR-type" evidence="8">
    <location>
        <begin position="18"/>
        <end position="120"/>
    </location>
</feature>
<dbReference type="PANTHER" id="PTHR47354">
    <property type="entry name" value="NADH OXIDOREDUCTASE HCR"/>
    <property type="match status" value="1"/>
</dbReference>
<dbReference type="Gene3D" id="3.40.50.80">
    <property type="entry name" value="Nucleotide-binding domain of ferredoxin-NADP reductase (FNR) module"/>
    <property type="match status" value="1"/>
</dbReference>
<evidence type="ECO:0000256" key="5">
    <source>
        <dbReference type="ARBA" id="ARBA00023004"/>
    </source>
</evidence>
<dbReference type="InterPro" id="IPR006058">
    <property type="entry name" value="2Fe2S_fd_BS"/>
</dbReference>
<dbReference type="SUPFAM" id="SSF54292">
    <property type="entry name" value="2Fe-2S ferredoxin-like"/>
    <property type="match status" value="1"/>
</dbReference>
<evidence type="ECO:0000256" key="1">
    <source>
        <dbReference type="ARBA" id="ARBA00022630"/>
    </source>
</evidence>
<protein>
    <submittedName>
        <fullName evidence="9">PDR/VanB family oxidoreductase</fullName>
    </submittedName>
</protein>
<proteinExistence type="predicted"/>
<dbReference type="PROSITE" id="PS51085">
    <property type="entry name" value="2FE2S_FER_2"/>
    <property type="match status" value="1"/>
</dbReference>
<evidence type="ECO:0000256" key="2">
    <source>
        <dbReference type="ARBA" id="ARBA00022714"/>
    </source>
</evidence>
<dbReference type="InterPro" id="IPR017938">
    <property type="entry name" value="Riboflavin_synthase-like_b-brl"/>
</dbReference>
<keyword evidence="1" id="KW-0285">Flavoprotein</keyword>
<evidence type="ECO:0000256" key="4">
    <source>
        <dbReference type="ARBA" id="ARBA00023002"/>
    </source>
</evidence>
<keyword evidence="5" id="KW-0408">Iron</keyword>
<evidence type="ECO:0000313" key="10">
    <source>
        <dbReference type="Proteomes" id="UP001596270"/>
    </source>
</evidence>
<evidence type="ECO:0000259" key="7">
    <source>
        <dbReference type="PROSITE" id="PS51085"/>
    </source>
</evidence>
<organism evidence="9 10">
    <name type="scientific">Polaromonas aquatica</name>
    <dbReference type="NCBI Taxonomy" id="332657"/>
    <lineage>
        <taxon>Bacteria</taxon>
        <taxon>Pseudomonadati</taxon>
        <taxon>Pseudomonadota</taxon>
        <taxon>Betaproteobacteria</taxon>
        <taxon>Burkholderiales</taxon>
        <taxon>Comamonadaceae</taxon>
        <taxon>Polaromonas</taxon>
    </lineage>
</organism>
<dbReference type="PANTHER" id="PTHR47354:SF1">
    <property type="entry name" value="CARNITINE MONOOXYGENASE REDUCTASE SUBUNIT"/>
    <property type="match status" value="1"/>
</dbReference>
<dbReference type="InterPro" id="IPR001041">
    <property type="entry name" value="2Fe-2S_ferredoxin-type"/>
</dbReference>
<dbReference type="InterPro" id="IPR050415">
    <property type="entry name" value="MRET"/>
</dbReference>
<dbReference type="InterPro" id="IPR012675">
    <property type="entry name" value="Beta-grasp_dom_sf"/>
</dbReference>
<dbReference type="Pfam" id="PF00970">
    <property type="entry name" value="FAD_binding_6"/>
    <property type="match status" value="1"/>
</dbReference>
<keyword evidence="6" id="KW-0411">Iron-sulfur</keyword>
<dbReference type="CDD" id="cd06185">
    <property type="entry name" value="PDR_like"/>
    <property type="match status" value="1"/>
</dbReference>
<name>A0ABW1U4X2_9BURK</name>
<evidence type="ECO:0000313" key="9">
    <source>
        <dbReference type="EMBL" id="MFC6284063.1"/>
    </source>
</evidence>
<feature type="domain" description="2Fe-2S ferredoxin-type" evidence="7">
    <location>
        <begin position="249"/>
        <end position="332"/>
    </location>
</feature>
<accession>A0ABW1U4X2</accession>
<evidence type="ECO:0000256" key="3">
    <source>
        <dbReference type="ARBA" id="ARBA00022723"/>
    </source>
</evidence>
<sequence length="332" mass="35697">MSVNPSVPASADAHSPEPDFFSLRVVRKKALAGGIYLFELRHPDGAALPAFTAGAHLTVQVPAGARRNYSLCSNPADGDFYQIAVKRDATGRGGSVSMADEVHEGDLLQVSAPRNNFELHPRASKFLFVAGGIGITPILSMMRHLKAQGNDQFRLIYCTRDAGSTAFLEELGSPEFAAHVQVHHDHGDINNALDFWPVFETPTNEHVYCCGPRGLMDAVADMSGHWPSSAIHFESFGVDASVYAANTAFSVRLQKTGTCIPVAADQSILEALRAASLRVPSSCESGTCGSCRTTLLSGEAEHRDMVLSDEEKEHSIMVCVSRAKSAELVLDL</sequence>
<dbReference type="Gene3D" id="3.10.20.30">
    <property type="match status" value="1"/>
</dbReference>
<evidence type="ECO:0000256" key="6">
    <source>
        <dbReference type="ARBA" id="ARBA00023014"/>
    </source>
</evidence>
<dbReference type="InterPro" id="IPR008333">
    <property type="entry name" value="Cbr1-like_FAD-bd_dom"/>
</dbReference>
<dbReference type="InterPro" id="IPR036010">
    <property type="entry name" value="2Fe-2S_ferredoxin-like_sf"/>
</dbReference>
<dbReference type="InterPro" id="IPR039261">
    <property type="entry name" value="FNR_nucleotide-bd"/>
</dbReference>
<keyword evidence="4" id="KW-0560">Oxidoreductase</keyword>
<dbReference type="Pfam" id="PF00175">
    <property type="entry name" value="NAD_binding_1"/>
    <property type="match status" value="1"/>
</dbReference>
<dbReference type="Pfam" id="PF00111">
    <property type="entry name" value="Fer2"/>
    <property type="match status" value="1"/>
</dbReference>
<dbReference type="Gene3D" id="2.40.30.10">
    <property type="entry name" value="Translation factors"/>
    <property type="match status" value="1"/>
</dbReference>
<dbReference type="RefSeq" id="WP_371439827.1">
    <property type="nucleotide sequence ID" value="NZ_JBHSRS010000084.1"/>
</dbReference>
<dbReference type="PROSITE" id="PS51384">
    <property type="entry name" value="FAD_FR"/>
    <property type="match status" value="1"/>
</dbReference>
<dbReference type="InterPro" id="IPR001433">
    <property type="entry name" value="OxRdtase_FAD/NAD-bd"/>
</dbReference>
<dbReference type="SUPFAM" id="SSF52343">
    <property type="entry name" value="Ferredoxin reductase-like, C-terminal NADP-linked domain"/>
    <property type="match status" value="1"/>
</dbReference>
<dbReference type="SUPFAM" id="SSF63380">
    <property type="entry name" value="Riboflavin synthase domain-like"/>
    <property type="match status" value="1"/>
</dbReference>
<dbReference type="PROSITE" id="PS00197">
    <property type="entry name" value="2FE2S_FER_1"/>
    <property type="match status" value="1"/>
</dbReference>
<dbReference type="InterPro" id="IPR017927">
    <property type="entry name" value="FAD-bd_FR_type"/>
</dbReference>
<dbReference type="EMBL" id="JBHSRS010000084">
    <property type="protein sequence ID" value="MFC6284063.1"/>
    <property type="molecule type" value="Genomic_DNA"/>
</dbReference>
<dbReference type="PRINTS" id="PR00409">
    <property type="entry name" value="PHDIOXRDTASE"/>
</dbReference>
<keyword evidence="10" id="KW-1185">Reference proteome</keyword>